<dbReference type="InterPro" id="IPR001969">
    <property type="entry name" value="Aspartic_peptidase_AS"/>
</dbReference>
<name>A0A2R6Q235_ACTCC</name>
<protein>
    <submittedName>
        <fullName evidence="5">Aspartyl protease family protein</fullName>
    </submittedName>
</protein>
<reference evidence="5 6" key="1">
    <citation type="submission" date="2017-07" db="EMBL/GenBank/DDBJ databases">
        <title>An improved, manually edited Actinidia chinensis var. chinensis (kiwifruit) genome highlights the challenges associated with draft genomes and gene prediction in plants.</title>
        <authorList>
            <person name="Pilkington S."/>
            <person name="Crowhurst R."/>
            <person name="Hilario E."/>
            <person name="Nardozza S."/>
            <person name="Fraser L."/>
            <person name="Peng Y."/>
            <person name="Gunaseelan K."/>
            <person name="Simpson R."/>
            <person name="Tahir J."/>
            <person name="Deroles S."/>
            <person name="Templeton K."/>
            <person name="Luo Z."/>
            <person name="Davy M."/>
            <person name="Cheng C."/>
            <person name="Mcneilage M."/>
            <person name="Scaglione D."/>
            <person name="Liu Y."/>
            <person name="Zhang Q."/>
            <person name="Datson P."/>
            <person name="De Silva N."/>
            <person name="Gardiner S."/>
            <person name="Bassett H."/>
            <person name="Chagne D."/>
            <person name="Mccallum J."/>
            <person name="Dzierzon H."/>
            <person name="Deng C."/>
            <person name="Wang Y.-Y."/>
            <person name="Barron N."/>
            <person name="Manako K."/>
            <person name="Bowen J."/>
            <person name="Foster T."/>
            <person name="Erridge Z."/>
            <person name="Tiffin H."/>
            <person name="Waite C."/>
            <person name="Davies K."/>
            <person name="Grierson E."/>
            <person name="Laing W."/>
            <person name="Kirk R."/>
            <person name="Chen X."/>
            <person name="Wood M."/>
            <person name="Montefiori M."/>
            <person name="Brummell D."/>
            <person name="Schwinn K."/>
            <person name="Catanach A."/>
            <person name="Fullerton C."/>
            <person name="Li D."/>
            <person name="Meiyalaghan S."/>
            <person name="Nieuwenhuizen N."/>
            <person name="Read N."/>
            <person name="Prakash R."/>
            <person name="Hunter D."/>
            <person name="Zhang H."/>
            <person name="Mckenzie M."/>
            <person name="Knabel M."/>
            <person name="Harris A."/>
            <person name="Allan A."/>
            <person name="Chen A."/>
            <person name="Janssen B."/>
            <person name="Plunkett B."/>
            <person name="Dwamena C."/>
            <person name="Voogd C."/>
            <person name="Leif D."/>
            <person name="Lafferty D."/>
            <person name="Souleyre E."/>
            <person name="Varkonyi-Gasic E."/>
            <person name="Gambi F."/>
            <person name="Hanley J."/>
            <person name="Yao J.-L."/>
            <person name="Cheung J."/>
            <person name="David K."/>
            <person name="Warren B."/>
            <person name="Marsh K."/>
            <person name="Snowden K."/>
            <person name="Lin-Wang K."/>
            <person name="Brian L."/>
            <person name="Martinez-Sanchez M."/>
            <person name="Wang M."/>
            <person name="Ileperuma N."/>
            <person name="Macnee N."/>
            <person name="Campin R."/>
            <person name="Mcatee P."/>
            <person name="Drummond R."/>
            <person name="Espley R."/>
            <person name="Ireland H."/>
            <person name="Wu R."/>
            <person name="Atkinson R."/>
            <person name="Karunairetnam S."/>
            <person name="Bulley S."/>
            <person name="Chunkath S."/>
            <person name="Hanley Z."/>
            <person name="Storey R."/>
            <person name="Thrimawithana A."/>
            <person name="Thomson S."/>
            <person name="David C."/>
            <person name="Testolin R."/>
        </authorList>
    </citation>
    <scope>NUCLEOTIDE SEQUENCE [LARGE SCALE GENOMIC DNA]</scope>
    <source>
        <strain evidence="6">cv. Red5</strain>
        <tissue evidence="5">Young leaf</tissue>
    </source>
</reference>
<proteinExistence type="inferred from homology"/>
<dbReference type="STRING" id="1590841.A0A2R6Q235"/>
<organism evidence="5 6">
    <name type="scientific">Actinidia chinensis var. chinensis</name>
    <name type="common">Chinese soft-hair kiwi</name>
    <dbReference type="NCBI Taxonomy" id="1590841"/>
    <lineage>
        <taxon>Eukaryota</taxon>
        <taxon>Viridiplantae</taxon>
        <taxon>Streptophyta</taxon>
        <taxon>Embryophyta</taxon>
        <taxon>Tracheophyta</taxon>
        <taxon>Spermatophyta</taxon>
        <taxon>Magnoliopsida</taxon>
        <taxon>eudicotyledons</taxon>
        <taxon>Gunneridae</taxon>
        <taxon>Pentapetalae</taxon>
        <taxon>asterids</taxon>
        <taxon>Ericales</taxon>
        <taxon>Actinidiaceae</taxon>
        <taxon>Actinidia</taxon>
    </lineage>
</organism>
<dbReference type="PROSITE" id="PS51767">
    <property type="entry name" value="PEPTIDASE_A1"/>
    <property type="match status" value="1"/>
</dbReference>
<accession>A0A2R6Q235</accession>
<evidence type="ECO:0000259" key="4">
    <source>
        <dbReference type="PROSITE" id="PS51767"/>
    </source>
</evidence>
<keyword evidence="3" id="KW-0812">Transmembrane</keyword>
<sequence length="281" mass="30505">MDSISVPSILANAGLTANSFSMCFGRDGIGRISFGDKGSSGQGETPFNLRNSHPSYNVSMTQISVGDKVTNLSFSAIFDSGTSFTYLNDPAYTIISESFNSQVKEKRHTNVSNMPFEYCYDLSANQQSLDLPTVNLTMKGGSQFYVNDPIVIFSLQRGFYAYCLALVKSGDINIIGQNFMTGYRLVFDREKMVLGWEASNCYDAKNSNTLPINPTNSSAVPPASTVEPEATSGGKNGSPINSPSTPSPPPPNDSPRLNSFTSTLFVVFFTLFIHSYIILSS</sequence>
<keyword evidence="5" id="KW-0378">Hydrolase</keyword>
<keyword evidence="3" id="KW-0472">Membrane</keyword>
<feature type="region of interest" description="Disordered" evidence="2">
    <location>
        <begin position="212"/>
        <end position="255"/>
    </location>
</feature>
<dbReference type="InterPro" id="IPR001461">
    <property type="entry name" value="Aspartic_peptidase_A1"/>
</dbReference>
<dbReference type="FunFam" id="2.40.70.10:FF:000014">
    <property type="entry name" value="Aspartyl protease family protein 1"/>
    <property type="match status" value="1"/>
</dbReference>
<dbReference type="PROSITE" id="PS00141">
    <property type="entry name" value="ASP_PROTEASE"/>
    <property type="match status" value="1"/>
</dbReference>
<dbReference type="GO" id="GO:0004190">
    <property type="term" value="F:aspartic-type endopeptidase activity"/>
    <property type="evidence" value="ECO:0007669"/>
    <property type="project" value="InterPro"/>
</dbReference>
<dbReference type="Pfam" id="PF14541">
    <property type="entry name" value="TAXi_C"/>
    <property type="match status" value="1"/>
</dbReference>
<dbReference type="EMBL" id="NKQK01000021">
    <property type="protein sequence ID" value="PSS00450.1"/>
    <property type="molecule type" value="Genomic_DNA"/>
</dbReference>
<evidence type="ECO:0000256" key="3">
    <source>
        <dbReference type="SAM" id="Phobius"/>
    </source>
</evidence>
<dbReference type="AlphaFoldDB" id="A0A2R6Q235"/>
<comment type="similarity">
    <text evidence="1">Belongs to the peptidase A1 family.</text>
</comment>
<feature type="transmembrane region" description="Helical" evidence="3">
    <location>
        <begin position="260"/>
        <end position="279"/>
    </location>
</feature>
<dbReference type="OrthoDB" id="2747330at2759"/>
<feature type="domain" description="Peptidase A1" evidence="4">
    <location>
        <begin position="1"/>
        <end position="197"/>
    </location>
</feature>
<reference evidence="6" key="2">
    <citation type="journal article" date="2018" name="BMC Genomics">
        <title>A manually annotated Actinidia chinensis var. chinensis (kiwifruit) genome highlights the challenges associated with draft genomes and gene prediction in plants.</title>
        <authorList>
            <person name="Pilkington S.M."/>
            <person name="Crowhurst R."/>
            <person name="Hilario E."/>
            <person name="Nardozza S."/>
            <person name="Fraser L."/>
            <person name="Peng Y."/>
            <person name="Gunaseelan K."/>
            <person name="Simpson R."/>
            <person name="Tahir J."/>
            <person name="Deroles S.C."/>
            <person name="Templeton K."/>
            <person name="Luo Z."/>
            <person name="Davy M."/>
            <person name="Cheng C."/>
            <person name="McNeilage M."/>
            <person name="Scaglione D."/>
            <person name="Liu Y."/>
            <person name="Zhang Q."/>
            <person name="Datson P."/>
            <person name="De Silva N."/>
            <person name="Gardiner S.E."/>
            <person name="Bassett H."/>
            <person name="Chagne D."/>
            <person name="McCallum J."/>
            <person name="Dzierzon H."/>
            <person name="Deng C."/>
            <person name="Wang Y.Y."/>
            <person name="Barron L."/>
            <person name="Manako K."/>
            <person name="Bowen J."/>
            <person name="Foster T.M."/>
            <person name="Erridge Z.A."/>
            <person name="Tiffin H."/>
            <person name="Waite C.N."/>
            <person name="Davies K.M."/>
            <person name="Grierson E.P."/>
            <person name="Laing W.A."/>
            <person name="Kirk R."/>
            <person name="Chen X."/>
            <person name="Wood M."/>
            <person name="Montefiori M."/>
            <person name="Brummell D.A."/>
            <person name="Schwinn K.E."/>
            <person name="Catanach A."/>
            <person name="Fullerton C."/>
            <person name="Li D."/>
            <person name="Meiyalaghan S."/>
            <person name="Nieuwenhuizen N."/>
            <person name="Read N."/>
            <person name="Prakash R."/>
            <person name="Hunter D."/>
            <person name="Zhang H."/>
            <person name="McKenzie M."/>
            <person name="Knabel M."/>
            <person name="Harris A."/>
            <person name="Allan A.C."/>
            <person name="Gleave A."/>
            <person name="Chen A."/>
            <person name="Janssen B.J."/>
            <person name="Plunkett B."/>
            <person name="Ampomah-Dwamena C."/>
            <person name="Voogd C."/>
            <person name="Leif D."/>
            <person name="Lafferty D."/>
            <person name="Souleyre E.J.F."/>
            <person name="Varkonyi-Gasic E."/>
            <person name="Gambi F."/>
            <person name="Hanley J."/>
            <person name="Yao J.L."/>
            <person name="Cheung J."/>
            <person name="David K.M."/>
            <person name="Warren B."/>
            <person name="Marsh K."/>
            <person name="Snowden K.C."/>
            <person name="Lin-Wang K."/>
            <person name="Brian L."/>
            <person name="Martinez-Sanchez M."/>
            <person name="Wang M."/>
            <person name="Ileperuma N."/>
            <person name="Macnee N."/>
            <person name="Campin R."/>
            <person name="McAtee P."/>
            <person name="Drummond R.S.M."/>
            <person name="Espley R.V."/>
            <person name="Ireland H.S."/>
            <person name="Wu R."/>
            <person name="Atkinson R.G."/>
            <person name="Karunairetnam S."/>
            <person name="Bulley S."/>
            <person name="Chunkath S."/>
            <person name="Hanley Z."/>
            <person name="Storey R."/>
            <person name="Thrimawithana A.H."/>
            <person name="Thomson S."/>
            <person name="David C."/>
            <person name="Testolin R."/>
            <person name="Huang H."/>
            <person name="Hellens R.P."/>
            <person name="Schaffer R.J."/>
        </authorList>
    </citation>
    <scope>NUCLEOTIDE SEQUENCE [LARGE SCALE GENOMIC DNA]</scope>
    <source>
        <strain evidence="6">cv. Red5</strain>
    </source>
</reference>
<evidence type="ECO:0000256" key="1">
    <source>
        <dbReference type="ARBA" id="ARBA00007447"/>
    </source>
</evidence>
<gene>
    <name evidence="5" type="ORF">CEY00_Acc24420</name>
</gene>
<keyword evidence="5" id="KW-0645">Protease</keyword>
<dbReference type="Proteomes" id="UP000241394">
    <property type="component" value="Chromosome LG21"/>
</dbReference>
<dbReference type="Gramene" id="PSS00450">
    <property type="protein sequence ID" value="PSS00450"/>
    <property type="gene ID" value="CEY00_Acc24420"/>
</dbReference>
<dbReference type="PANTHER" id="PTHR13683:SF826">
    <property type="entry name" value="ASPARTYL PROTEASE FAMILY PROTEIN 1"/>
    <property type="match status" value="1"/>
</dbReference>
<evidence type="ECO:0000313" key="6">
    <source>
        <dbReference type="Proteomes" id="UP000241394"/>
    </source>
</evidence>
<evidence type="ECO:0000256" key="2">
    <source>
        <dbReference type="SAM" id="MobiDB-lite"/>
    </source>
</evidence>
<comment type="caution">
    <text evidence="5">The sequence shown here is derived from an EMBL/GenBank/DDBJ whole genome shotgun (WGS) entry which is preliminary data.</text>
</comment>
<keyword evidence="3" id="KW-1133">Transmembrane helix</keyword>
<dbReference type="OMA" id="CYDISEQ"/>
<dbReference type="InParanoid" id="A0A2R6Q235"/>
<dbReference type="PANTHER" id="PTHR13683">
    <property type="entry name" value="ASPARTYL PROTEASES"/>
    <property type="match status" value="1"/>
</dbReference>
<evidence type="ECO:0000313" key="5">
    <source>
        <dbReference type="EMBL" id="PSS00450.1"/>
    </source>
</evidence>
<dbReference type="GO" id="GO:0006508">
    <property type="term" value="P:proteolysis"/>
    <property type="evidence" value="ECO:0007669"/>
    <property type="project" value="UniProtKB-KW"/>
</dbReference>
<dbReference type="InterPro" id="IPR033121">
    <property type="entry name" value="PEPTIDASE_A1"/>
</dbReference>
<dbReference type="InterPro" id="IPR032799">
    <property type="entry name" value="TAXi_C"/>
</dbReference>
<keyword evidence="6" id="KW-1185">Reference proteome</keyword>
<dbReference type="InterPro" id="IPR021109">
    <property type="entry name" value="Peptidase_aspartic_dom_sf"/>
</dbReference>
<dbReference type="SUPFAM" id="SSF50630">
    <property type="entry name" value="Acid proteases"/>
    <property type="match status" value="1"/>
</dbReference>
<dbReference type="Gene3D" id="2.40.70.10">
    <property type="entry name" value="Acid Proteases"/>
    <property type="match status" value="2"/>
</dbReference>